<dbReference type="PROSITE" id="PS50977">
    <property type="entry name" value="HTH_TETR_2"/>
    <property type="match status" value="1"/>
</dbReference>
<name>A0ABN6IY50_9CLOT</name>
<keyword evidence="1 2" id="KW-0238">DNA-binding</keyword>
<evidence type="ECO:0000259" key="3">
    <source>
        <dbReference type="PROSITE" id="PS50977"/>
    </source>
</evidence>
<protein>
    <submittedName>
        <fullName evidence="4">Transcriptional regulator</fullName>
    </submittedName>
</protein>
<organism evidence="4 6">
    <name type="scientific">Clostridium gelidum</name>
    <dbReference type="NCBI Taxonomy" id="704125"/>
    <lineage>
        <taxon>Bacteria</taxon>
        <taxon>Bacillati</taxon>
        <taxon>Bacillota</taxon>
        <taxon>Clostridia</taxon>
        <taxon>Eubacteriales</taxon>
        <taxon>Clostridiaceae</taxon>
        <taxon>Clostridium</taxon>
    </lineage>
</organism>
<evidence type="ECO:0000313" key="4">
    <source>
        <dbReference type="EMBL" id="BCZ46902.1"/>
    </source>
</evidence>
<dbReference type="RefSeq" id="WP_224033299.1">
    <property type="nucleotide sequence ID" value="NZ_AP024849.1"/>
</dbReference>
<reference evidence="6" key="1">
    <citation type="submission" date="2021-07" db="EMBL/GenBank/DDBJ databases">
        <title>Complete genome sequencing of a Clostridium isolate.</title>
        <authorList>
            <person name="Ueki A."/>
            <person name="Tonouchi A."/>
        </authorList>
    </citation>
    <scope>NUCLEOTIDE SEQUENCE [LARGE SCALE GENOMIC DNA]</scope>
    <source>
        <strain evidence="6">C5S11</strain>
    </source>
</reference>
<feature type="DNA-binding region" description="H-T-H motif" evidence="2">
    <location>
        <begin position="34"/>
        <end position="53"/>
    </location>
</feature>
<evidence type="ECO:0000313" key="5">
    <source>
        <dbReference type="EMBL" id="BCZ47262.1"/>
    </source>
</evidence>
<evidence type="ECO:0000313" key="6">
    <source>
        <dbReference type="Proteomes" id="UP000824633"/>
    </source>
</evidence>
<gene>
    <name evidence="4" type="primary">psaR_1</name>
    <name evidence="5" type="synonym">psaR_2</name>
    <name evidence="4" type="ORF">psyc5s11_29690</name>
    <name evidence="5" type="ORF">psyc5s11_33290</name>
</gene>
<sequence>MNTNIDSTKMHRTRQKIIKAFLDLYAKKQLEQIYIKSLTESAGINRGTFYLHYMDLEDLVTSIENEQLDALAKLDKEVNYFYYSRKDNEFAQYFKPIFNYIVENKKLFKILMSPHSHPNFRESFQRAMRNNFTQRFHSVLMTAKGKELLKKEYIIESVINGNLAMIIHWIQSDINLSPEELADLISYTVLKSPLDIIENNIK</sequence>
<accession>A0ABN6IY50</accession>
<evidence type="ECO:0000256" key="2">
    <source>
        <dbReference type="PROSITE-ProRule" id="PRU00335"/>
    </source>
</evidence>
<dbReference type="PANTHER" id="PTHR43479">
    <property type="entry name" value="ACREF/ENVCD OPERON REPRESSOR-RELATED"/>
    <property type="match status" value="1"/>
</dbReference>
<dbReference type="EMBL" id="AP024849">
    <property type="protein sequence ID" value="BCZ47262.1"/>
    <property type="molecule type" value="Genomic_DNA"/>
</dbReference>
<reference evidence="4" key="2">
    <citation type="journal article" date="2022" name="Int. J. Syst. Evol. Microbiol.">
        <title>Clostridium gelidum sp. nov., a psychrotrophic anaerobic bacterium isolated from rice field soil.</title>
        <authorList>
            <person name="Honma S."/>
            <person name="Ueki A."/>
            <person name="Tonouchi A."/>
            <person name="Kaku N."/>
            <person name="Ueki K."/>
        </authorList>
    </citation>
    <scope>NUCLEOTIDE SEQUENCE</scope>
    <source>
        <strain evidence="4">C5S11</strain>
    </source>
</reference>
<dbReference type="PANTHER" id="PTHR43479:SF11">
    <property type="entry name" value="ACREF_ENVCD OPERON REPRESSOR-RELATED"/>
    <property type="match status" value="1"/>
</dbReference>
<evidence type="ECO:0000256" key="1">
    <source>
        <dbReference type="ARBA" id="ARBA00023125"/>
    </source>
</evidence>
<proteinExistence type="predicted"/>
<dbReference type="EMBL" id="AP024849">
    <property type="protein sequence ID" value="BCZ46902.1"/>
    <property type="molecule type" value="Genomic_DNA"/>
</dbReference>
<dbReference type="Gene3D" id="1.10.357.10">
    <property type="entry name" value="Tetracycline Repressor, domain 2"/>
    <property type="match status" value="1"/>
</dbReference>
<dbReference type="Pfam" id="PF14278">
    <property type="entry name" value="TetR_C_8"/>
    <property type="match status" value="1"/>
</dbReference>
<dbReference type="InterPro" id="IPR039532">
    <property type="entry name" value="TetR_C_Firmicutes"/>
</dbReference>
<dbReference type="Proteomes" id="UP000824633">
    <property type="component" value="Chromosome"/>
</dbReference>
<dbReference type="InterPro" id="IPR009057">
    <property type="entry name" value="Homeodomain-like_sf"/>
</dbReference>
<dbReference type="SUPFAM" id="SSF46689">
    <property type="entry name" value="Homeodomain-like"/>
    <property type="match status" value="1"/>
</dbReference>
<keyword evidence="6" id="KW-1185">Reference proteome</keyword>
<feature type="domain" description="HTH tetR-type" evidence="3">
    <location>
        <begin position="11"/>
        <end position="71"/>
    </location>
</feature>
<dbReference type="InterPro" id="IPR001647">
    <property type="entry name" value="HTH_TetR"/>
</dbReference>
<dbReference type="InterPro" id="IPR050624">
    <property type="entry name" value="HTH-type_Tx_Regulator"/>
</dbReference>